<evidence type="ECO:0000256" key="3">
    <source>
        <dbReference type="ARBA" id="ARBA00023242"/>
    </source>
</evidence>
<keyword evidence="3" id="KW-0539">Nucleus</keyword>
<organism evidence="5 6">
    <name type="scientific">Ricinus communis</name>
    <name type="common">Castor bean</name>
    <dbReference type="NCBI Taxonomy" id="3988"/>
    <lineage>
        <taxon>Eukaryota</taxon>
        <taxon>Viridiplantae</taxon>
        <taxon>Streptophyta</taxon>
        <taxon>Embryophyta</taxon>
        <taxon>Tracheophyta</taxon>
        <taxon>Spermatophyta</taxon>
        <taxon>Magnoliopsida</taxon>
        <taxon>eudicotyledons</taxon>
        <taxon>Gunneridae</taxon>
        <taxon>Pentapetalae</taxon>
        <taxon>rosids</taxon>
        <taxon>fabids</taxon>
        <taxon>Malpighiales</taxon>
        <taxon>Euphorbiaceae</taxon>
        <taxon>Acalyphoideae</taxon>
        <taxon>Acalypheae</taxon>
        <taxon>Ricinus</taxon>
    </lineage>
</organism>
<dbReference type="InParanoid" id="B9T104"/>
<dbReference type="PANTHER" id="PTHR43952:SF99">
    <property type="entry name" value="PROTEIN RADIALIS-LIKE 4 ISOFORM X1"/>
    <property type="match status" value="1"/>
</dbReference>
<dbReference type="AlphaFoldDB" id="B9T104"/>
<feature type="domain" description="Myb-like" evidence="4">
    <location>
        <begin position="1"/>
        <end position="52"/>
    </location>
</feature>
<sequence length="85" mass="10257">MASKETQKWSREENKIFEMNYEHLMKEEWERVALLLPNKTVDDIKLHYKYLLEDIELIESGLNKCPRIPVKIEKNLHLLALTKFE</sequence>
<evidence type="ECO:0000313" key="5">
    <source>
        <dbReference type="EMBL" id="EEF30467.1"/>
    </source>
</evidence>
<dbReference type="PROSITE" id="PS50090">
    <property type="entry name" value="MYB_LIKE"/>
    <property type="match status" value="1"/>
</dbReference>
<protein>
    <recommendedName>
        <fullName evidence="4">Myb-like domain-containing protein</fullName>
    </recommendedName>
</protein>
<dbReference type="InterPro" id="IPR001005">
    <property type="entry name" value="SANT/Myb"/>
</dbReference>
<name>B9T104_RICCO</name>
<keyword evidence="6" id="KW-1185">Reference proteome</keyword>
<dbReference type="InterPro" id="IPR044636">
    <property type="entry name" value="RADIALIS-like"/>
</dbReference>
<accession>B9T104</accession>
<dbReference type="PANTHER" id="PTHR43952">
    <property type="entry name" value="MYB FAMILY TRANSCRIPTION FACTOR-RELATED"/>
    <property type="match status" value="1"/>
</dbReference>
<reference evidence="6" key="1">
    <citation type="journal article" date="2010" name="Nat. Biotechnol.">
        <title>Draft genome sequence of the oilseed species Ricinus communis.</title>
        <authorList>
            <person name="Chan A.P."/>
            <person name="Crabtree J."/>
            <person name="Zhao Q."/>
            <person name="Lorenzi H."/>
            <person name="Orvis J."/>
            <person name="Puiu D."/>
            <person name="Melake-Berhan A."/>
            <person name="Jones K.M."/>
            <person name="Redman J."/>
            <person name="Chen G."/>
            <person name="Cahoon E.B."/>
            <person name="Gedil M."/>
            <person name="Stanke M."/>
            <person name="Haas B.J."/>
            <person name="Wortman J.R."/>
            <person name="Fraser-Liggett C.M."/>
            <person name="Ravel J."/>
            <person name="Rabinowicz P.D."/>
        </authorList>
    </citation>
    <scope>NUCLEOTIDE SEQUENCE [LARGE SCALE GENOMIC DNA]</scope>
    <source>
        <strain evidence="6">cv. Hale</strain>
    </source>
</reference>
<dbReference type="SMART" id="SM00717">
    <property type="entry name" value="SANT"/>
    <property type="match status" value="1"/>
</dbReference>
<dbReference type="Pfam" id="PF00249">
    <property type="entry name" value="Myb_DNA-binding"/>
    <property type="match status" value="1"/>
</dbReference>
<gene>
    <name evidence="5" type="ORF">RCOM_0372160</name>
</gene>
<dbReference type="CDD" id="cd00167">
    <property type="entry name" value="SANT"/>
    <property type="match status" value="1"/>
</dbReference>
<dbReference type="Proteomes" id="UP000008311">
    <property type="component" value="Unassembled WGS sequence"/>
</dbReference>
<proteinExistence type="predicted"/>
<keyword evidence="1" id="KW-0805">Transcription regulation</keyword>
<dbReference type="STRING" id="3988.B9T104"/>
<dbReference type="GO" id="GO:0003700">
    <property type="term" value="F:DNA-binding transcription factor activity"/>
    <property type="evidence" value="ECO:0007669"/>
    <property type="project" value="InterPro"/>
</dbReference>
<keyword evidence="2" id="KW-0804">Transcription</keyword>
<dbReference type="EMBL" id="EQ974320">
    <property type="protein sequence ID" value="EEF30467.1"/>
    <property type="molecule type" value="Genomic_DNA"/>
</dbReference>
<dbReference type="InterPro" id="IPR009057">
    <property type="entry name" value="Homeodomain-like_sf"/>
</dbReference>
<dbReference type="Gene3D" id="1.10.10.60">
    <property type="entry name" value="Homeodomain-like"/>
    <property type="match status" value="1"/>
</dbReference>
<evidence type="ECO:0000256" key="2">
    <source>
        <dbReference type="ARBA" id="ARBA00023163"/>
    </source>
</evidence>
<evidence type="ECO:0000256" key="1">
    <source>
        <dbReference type="ARBA" id="ARBA00023015"/>
    </source>
</evidence>
<dbReference type="SUPFAM" id="SSF46689">
    <property type="entry name" value="Homeodomain-like"/>
    <property type="match status" value="1"/>
</dbReference>
<evidence type="ECO:0000313" key="6">
    <source>
        <dbReference type="Proteomes" id="UP000008311"/>
    </source>
</evidence>
<evidence type="ECO:0000259" key="4">
    <source>
        <dbReference type="PROSITE" id="PS50090"/>
    </source>
</evidence>